<organism evidence="3 4">
    <name type="scientific">Botryosphaeria dothidea</name>
    <dbReference type="NCBI Taxonomy" id="55169"/>
    <lineage>
        <taxon>Eukaryota</taxon>
        <taxon>Fungi</taxon>
        <taxon>Dikarya</taxon>
        <taxon>Ascomycota</taxon>
        <taxon>Pezizomycotina</taxon>
        <taxon>Dothideomycetes</taxon>
        <taxon>Dothideomycetes incertae sedis</taxon>
        <taxon>Botryosphaeriales</taxon>
        <taxon>Botryosphaeriaceae</taxon>
        <taxon>Botryosphaeria</taxon>
    </lineage>
</organism>
<evidence type="ECO:0000256" key="2">
    <source>
        <dbReference type="SAM" id="Phobius"/>
    </source>
</evidence>
<keyword evidence="2" id="KW-0472">Membrane</keyword>
<dbReference type="OrthoDB" id="3254104at2759"/>
<feature type="compositionally biased region" description="Pro residues" evidence="1">
    <location>
        <begin position="281"/>
        <end position="297"/>
    </location>
</feature>
<name>A0A8H4IHB4_9PEZI</name>
<feature type="transmembrane region" description="Helical" evidence="2">
    <location>
        <begin position="24"/>
        <end position="43"/>
    </location>
</feature>
<keyword evidence="2" id="KW-0812">Transmembrane</keyword>
<proteinExistence type="predicted"/>
<feature type="transmembrane region" description="Helical" evidence="2">
    <location>
        <begin position="95"/>
        <end position="115"/>
    </location>
</feature>
<dbReference type="EMBL" id="WWBZ02000082">
    <property type="protein sequence ID" value="KAF4301280.1"/>
    <property type="molecule type" value="Genomic_DNA"/>
</dbReference>
<sequence>MAPKEQHQYMTVSDLNNEHYTIAWYWRLIALLASWMILGGYLIVPPLFHDRAEDELRCEPRILTIFVVALLVAGYSFTALLCFAVKSMIFQSESIFLPALASSALGLLTVLYNWLAYTHFQWNRASIIAIALSSGMTMIYGIFLIHTNRRITRLRTHLSSRSHNMWQHNSTYYENWIANMFPSVKRVSPYYSTPPDQYNMPPTDDDLVNQQMAMLLMNKDPGPSPDASQSTFRIQLPIGEESDGENSPNARRNRSVRSPPRTLHEYYAATRTRSGSHNQPQPQPQPLPLPLPQPQSQPLPQSSNDGRRGRTDARTGGGEVRAKSREERRQEIELGFR</sequence>
<evidence type="ECO:0000313" key="4">
    <source>
        <dbReference type="Proteomes" id="UP000572817"/>
    </source>
</evidence>
<comment type="caution">
    <text evidence="3">The sequence shown here is derived from an EMBL/GenBank/DDBJ whole genome shotgun (WGS) entry which is preliminary data.</text>
</comment>
<feature type="transmembrane region" description="Helical" evidence="2">
    <location>
        <begin position="127"/>
        <end position="145"/>
    </location>
</feature>
<keyword evidence="4" id="KW-1185">Reference proteome</keyword>
<evidence type="ECO:0000313" key="3">
    <source>
        <dbReference type="EMBL" id="KAF4301280.1"/>
    </source>
</evidence>
<keyword evidence="2" id="KW-1133">Transmembrane helix</keyword>
<feature type="compositionally biased region" description="Basic and acidic residues" evidence="1">
    <location>
        <begin position="320"/>
        <end position="337"/>
    </location>
</feature>
<reference evidence="3" key="1">
    <citation type="submission" date="2020-04" db="EMBL/GenBank/DDBJ databases">
        <title>Genome Assembly and Annotation of Botryosphaeria dothidea sdau 11-99, a Latent Pathogen of Apple Fruit Ring Rot in China.</title>
        <authorList>
            <person name="Yu C."/>
            <person name="Diao Y."/>
            <person name="Lu Q."/>
            <person name="Zhao J."/>
            <person name="Cui S."/>
            <person name="Peng C."/>
            <person name="He B."/>
            <person name="Liu H."/>
        </authorList>
    </citation>
    <scope>NUCLEOTIDE SEQUENCE [LARGE SCALE GENOMIC DNA]</scope>
    <source>
        <strain evidence="3">Sdau11-99</strain>
    </source>
</reference>
<evidence type="ECO:0000256" key="1">
    <source>
        <dbReference type="SAM" id="MobiDB-lite"/>
    </source>
</evidence>
<protein>
    <submittedName>
        <fullName evidence="3">Uncharacterized protein</fullName>
    </submittedName>
</protein>
<feature type="transmembrane region" description="Helical" evidence="2">
    <location>
        <begin position="63"/>
        <end position="83"/>
    </location>
</feature>
<accession>A0A8H4IHB4</accession>
<dbReference type="Proteomes" id="UP000572817">
    <property type="component" value="Unassembled WGS sequence"/>
</dbReference>
<feature type="region of interest" description="Disordered" evidence="1">
    <location>
        <begin position="239"/>
        <end position="337"/>
    </location>
</feature>
<gene>
    <name evidence="3" type="ORF">GTA08_BOTSDO11440</name>
</gene>
<dbReference type="AlphaFoldDB" id="A0A8H4IHB4"/>